<dbReference type="AlphaFoldDB" id="A0A8D4VMW7"/>
<dbReference type="EMBL" id="AP019782">
    <property type="protein sequence ID" value="BBL69499.1"/>
    <property type="molecule type" value="Genomic_DNA"/>
</dbReference>
<feature type="region of interest" description="Disordered" evidence="1">
    <location>
        <begin position="581"/>
        <end position="602"/>
    </location>
</feature>
<evidence type="ECO:0000313" key="3">
    <source>
        <dbReference type="Proteomes" id="UP000824988"/>
    </source>
</evidence>
<reference evidence="2" key="1">
    <citation type="submission" date="2019-06" db="EMBL/GenBank/DDBJ databases">
        <title>Complete genome sequence of Methylogaea oryzae strain JCM16910.</title>
        <authorList>
            <person name="Asakawa S."/>
        </authorList>
    </citation>
    <scope>NUCLEOTIDE SEQUENCE</scope>
    <source>
        <strain evidence="2">E10</strain>
    </source>
</reference>
<feature type="region of interest" description="Disordered" evidence="1">
    <location>
        <begin position="164"/>
        <end position="183"/>
    </location>
</feature>
<evidence type="ECO:0000256" key="1">
    <source>
        <dbReference type="SAM" id="MobiDB-lite"/>
    </source>
</evidence>
<protein>
    <submittedName>
        <fullName evidence="2">Type IV pilin</fullName>
    </submittedName>
</protein>
<sequence>MEVLVAAAIFSLGVLAVVKLQGEFLRGSGEADARSVAVQLAQQKLDDLRRFGTGTGASAFAFTEIDTNAGGAKDANGNLNLPADTSTSNGSNVVGNTDYSLSWTVSPQYFGSPVSQTAVVDPAGSASASVAQKQVTVTVSWVDQTGTTQSVQLADIINSMSPDSAAGLSGGPSAGAGASNTGPEVIYTPSTSAGVVPVDVGVDTHRETLVPTVSGGQVKFTAYTYAATGVLLRQEDFTTVGCTCTLGATQGSGRTPAHAVWVAGTTNSFRDVDGDVVTKDVGTKANNQQDDMCTACCRDHHDPGSNATDTVAANPTTSDPLTTGGGDGTADGLKYCDPANGIFDRCYDPFRDAGGADDYTNGKHNHYTTAGAIATAGQNYVESCRMKRVGGYWRVYQDWQLVNTQAFSLNDFTTTGSTAKDDYAAYVQHIVDNILNDNSITKFYGQSFTLPTTPPAAQRNSSNPLVMQVGDKVQLTGRAVYVDYLFSTLLDKVRAQKAAGSDYLVNVPFYEVEVTGRAPTCTDSPLPNQDSAYTGGWCRPTGTSSVSVGAVGNGANALNAGQVQGNSDSGGQRTVTFDFRRSNTGLTGSSSPADVNPNAANRDRLKNRANVVVQVLGASSATVTLTVPITGGSPTSSVLSFTDTYGAVQCTGTGAGPFNCPVHSGVAGTLTYTGSNATQTCTGSGSYSAIGANTTLSPALAITCTTTVVNYPLTINFNYSPSNKKADAVTSLTAVNAQGNSVLNGSCTPTTQGQTITGFTCQVTASAGTVTFSGTRTSGQSTTACSGSGSFAGATQSGGTATVTVTCQ</sequence>
<proteinExistence type="predicted"/>
<accession>A0A8D4VMW7</accession>
<feature type="compositionally biased region" description="Polar residues" evidence="1">
    <location>
        <begin position="305"/>
        <end position="315"/>
    </location>
</feature>
<gene>
    <name evidence="2" type="ORF">MoryE10_01050</name>
</gene>
<evidence type="ECO:0000313" key="2">
    <source>
        <dbReference type="EMBL" id="BBL69499.1"/>
    </source>
</evidence>
<organism evidence="2 3">
    <name type="scientific">Methylogaea oryzae</name>
    <dbReference type="NCBI Taxonomy" id="1295382"/>
    <lineage>
        <taxon>Bacteria</taxon>
        <taxon>Pseudomonadati</taxon>
        <taxon>Pseudomonadota</taxon>
        <taxon>Gammaproteobacteria</taxon>
        <taxon>Methylococcales</taxon>
        <taxon>Methylococcaceae</taxon>
        <taxon>Methylogaea</taxon>
    </lineage>
</organism>
<keyword evidence="3" id="KW-1185">Reference proteome</keyword>
<dbReference type="KEGG" id="moz:MoryE10_01050"/>
<dbReference type="Proteomes" id="UP000824988">
    <property type="component" value="Chromosome"/>
</dbReference>
<feature type="region of interest" description="Disordered" evidence="1">
    <location>
        <begin position="305"/>
        <end position="325"/>
    </location>
</feature>
<name>A0A8D4VMW7_9GAMM</name>
<feature type="compositionally biased region" description="Polar residues" evidence="1">
    <location>
        <begin position="582"/>
        <end position="593"/>
    </location>
</feature>